<evidence type="ECO:0000256" key="1">
    <source>
        <dbReference type="SAM" id="SignalP"/>
    </source>
</evidence>
<keyword evidence="1" id="KW-0732">Signal</keyword>
<feature type="chain" id="PRO_5037458107" description="SGNH/GDSL hydrolase family protein" evidence="1">
    <location>
        <begin position="23"/>
        <end position="470"/>
    </location>
</feature>
<proteinExistence type="predicted"/>
<dbReference type="AlphaFoldDB" id="A0A916T9U3"/>
<organism evidence="2 3">
    <name type="scientific">Sphingomonas metalli</name>
    <dbReference type="NCBI Taxonomy" id="1779358"/>
    <lineage>
        <taxon>Bacteria</taxon>
        <taxon>Pseudomonadati</taxon>
        <taxon>Pseudomonadota</taxon>
        <taxon>Alphaproteobacteria</taxon>
        <taxon>Sphingomonadales</taxon>
        <taxon>Sphingomonadaceae</taxon>
        <taxon>Sphingomonas</taxon>
    </lineage>
</organism>
<dbReference type="InterPro" id="IPR036514">
    <property type="entry name" value="SGNH_hydro_sf"/>
</dbReference>
<reference evidence="2" key="2">
    <citation type="submission" date="2020-09" db="EMBL/GenBank/DDBJ databases">
        <authorList>
            <person name="Sun Q."/>
            <person name="Zhou Y."/>
        </authorList>
    </citation>
    <scope>NUCLEOTIDE SEQUENCE</scope>
    <source>
        <strain evidence="2">CGMCC 1.15330</strain>
    </source>
</reference>
<dbReference type="RefSeq" id="WP_188659382.1">
    <property type="nucleotide sequence ID" value="NZ_BMIH01000003.1"/>
</dbReference>
<comment type="caution">
    <text evidence="2">The sequence shown here is derived from an EMBL/GenBank/DDBJ whole genome shotgun (WGS) entry which is preliminary data.</text>
</comment>
<evidence type="ECO:0000313" key="2">
    <source>
        <dbReference type="EMBL" id="GGB37201.1"/>
    </source>
</evidence>
<feature type="signal peptide" evidence="1">
    <location>
        <begin position="1"/>
        <end position="22"/>
    </location>
</feature>
<dbReference type="EMBL" id="BMIH01000003">
    <property type="protein sequence ID" value="GGB37201.1"/>
    <property type="molecule type" value="Genomic_DNA"/>
</dbReference>
<name>A0A916T9U3_9SPHN</name>
<gene>
    <name evidence="2" type="ORF">GCM10011380_28270</name>
</gene>
<reference evidence="2" key="1">
    <citation type="journal article" date="2014" name="Int. J. Syst. Evol. Microbiol.">
        <title>Complete genome sequence of Corynebacterium casei LMG S-19264T (=DSM 44701T), isolated from a smear-ripened cheese.</title>
        <authorList>
            <consortium name="US DOE Joint Genome Institute (JGI-PGF)"/>
            <person name="Walter F."/>
            <person name="Albersmeier A."/>
            <person name="Kalinowski J."/>
            <person name="Ruckert C."/>
        </authorList>
    </citation>
    <scope>NUCLEOTIDE SEQUENCE</scope>
    <source>
        <strain evidence="2">CGMCC 1.15330</strain>
    </source>
</reference>
<dbReference type="Proteomes" id="UP000623067">
    <property type="component" value="Unassembled WGS sequence"/>
</dbReference>
<dbReference type="PROSITE" id="PS51257">
    <property type="entry name" value="PROKAR_LIPOPROTEIN"/>
    <property type="match status" value="1"/>
</dbReference>
<sequence length="470" mass="52164">MTRLIAASLICGLLAGCAPSYAPEVPASDSGLRRTLGILSGRDPAQPRVLRILFYGQSISTRAWTDMAAAELQRRFPNTDLVVENRAIGGFAADLLERTVARDVTEFYPDLIVFHVYGNHRAYERIIRTMRARTAAEIVVQTDHVTTPVEPVCDEGLHLAWSPPPGCHGHVWFRQNVWEQHMSSVVIPGYARRYGLALEDRRPIWNAYLRRHDLVPNDLLADGLHPNALGWRLMAKLWVTYMQRQVFAYRGERSTLVRSYRVGDADGRPLAIVGNRVELIADAPLDGGVQALVDGHSPTAANGCWQNSRTTSVPGVPEWPMVKQVDTADGVHRADRWTARITAIGPDGKTGTFALSSARGGPDGTGRLEQDFTSPSGAIRIAAKDWVIPMAYEAHGVALSIGFQVQWERRFVCRDQPVVDLQGRRIQTRHVVATGMTNGPHRIVLRLTPEARAHIREIRVYRPPLKEAAA</sequence>
<dbReference type="GO" id="GO:0016788">
    <property type="term" value="F:hydrolase activity, acting on ester bonds"/>
    <property type="evidence" value="ECO:0007669"/>
    <property type="project" value="UniProtKB-ARBA"/>
</dbReference>
<evidence type="ECO:0008006" key="4">
    <source>
        <dbReference type="Google" id="ProtNLM"/>
    </source>
</evidence>
<dbReference type="SUPFAM" id="SSF52266">
    <property type="entry name" value="SGNH hydrolase"/>
    <property type="match status" value="1"/>
</dbReference>
<accession>A0A916T9U3</accession>
<protein>
    <recommendedName>
        <fullName evidence="4">SGNH/GDSL hydrolase family protein</fullName>
    </recommendedName>
</protein>
<evidence type="ECO:0000313" key="3">
    <source>
        <dbReference type="Proteomes" id="UP000623067"/>
    </source>
</evidence>
<dbReference type="Gene3D" id="3.40.50.1110">
    <property type="entry name" value="SGNH hydrolase"/>
    <property type="match status" value="1"/>
</dbReference>
<keyword evidence="3" id="KW-1185">Reference proteome</keyword>